<evidence type="ECO:0000256" key="5">
    <source>
        <dbReference type="SAM" id="MobiDB-lite"/>
    </source>
</evidence>
<dbReference type="CDD" id="cd18795">
    <property type="entry name" value="SF2_C_Ski2"/>
    <property type="match status" value="1"/>
</dbReference>
<dbReference type="InterPro" id="IPR001650">
    <property type="entry name" value="Helicase_C-like"/>
</dbReference>
<protein>
    <submittedName>
        <fullName evidence="8">DEAD/DEAH box helicase</fullName>
    </submittedName>
</protein>
<evidence type="ECO:0000256" key="1">
    <source>
        <dbReference type="ARBA" id="ARBA00022741"/>
    </source>
</evidence>
<accession>A0A848L9L5</accession>
<keyword evidence="4" id="KW-0067">ATP-binding</keyword>
<dbReference type="Pfam" id="PF00271">
    <property type="entry name" value="Helicase_C"/>
    <property type="match status" value="1"/>
</dbReference>
<dbReference type="Pfam" id="PF08148">
    <property type="entry name" value="DSHCT"/>
    <property type="match status" value="1"/>
</dbReference>
<dbReference type="GO" id="GO:0070478">
    <property type="term" value="P:nuclear-transcribed mRNA catabolic process, 3'-5' exonucleolytic nonsense-mediated decay"/>
    <property type="evidence" value="ECO:0007669"/>
    <property type="project" value="TreeGrafter"/>
</dbReference>
<dbReference type="Gene3D" id="3.40.50.300">
    <property type="entry name" value="P-loop containing nucleotide triphosphate hydrolases"/>
    <property type="match status" value="2"/>
</dbReference>
<dbReference type="PANTHER" id="PTHR12131">
    <property type="entry name" value="ATP-DEPENDENT RNA AND DNA HELICASE"/>
    <property type="match status" value="1"/>
</dbReference>
<feature type="region of interest" description="Disordered" evidence="5">
    <location>
        <begin position="241"/>
        <end position="265"/>
    </location>
</feature>
<evidence type="ECO:0000259" key="7">
    <source>
        <dbReference type="PROSITE" id="PS51194"/>
    </source>
</evidence>
<sequence length="938" mass="102818">MTHLDDFLARQAFALDPFQLRACDALQAGHGVLVCAPTGAGKTIVGEFAVHLALAQGTKCFYTTPIKALSNQKFNDLVAVYGADAVGLLTGDNSINADADVVVMTTEVVRNMIYANSPALQGLSHVVMDEVHFLADRFRGAVWEEVILHLEPEVSIVALSATVSNAEEFGDWMQTVRGDTAVIVDDHRPVPLQQHMMVGTRLFDLFDPRTPRSGRTGSPRRPEVNPELMRYIKHRTLTLDSDYDDRGRGRNRGRGAPRRNNAVPRPNLIRQLDREGLLPAIGFIFSRAGCDGALHQCLRSGISLLDEHHARQVDEVVDRYVAELSPADVEVLGVAEWRIGLRRGFAAHHAGLLPTFRHCVEELFTRGLVRMVFATETLALGINMPARSVVLERLVKYNGEAHVDLTPGEFTQLTGRAGRRGIDVEGHAVVLWTPDIVPTEVAGLAGSRTFALRSSFAPEYNMAVNLIDRLGLSGSREILHRSFAQFQADRSVVGQAHKIDEAQRALRRIDGELATAADRRGLEPGDPTLGGAHGEGAVDGVPYAGFLGYVALREDIRARERQLKMARRRSDLASTSDDLAALKRGQVIGLYGNRHRGVAVVIEPASNRDDPKPMVVSEDGWCGRLGVRDFLNPPEVLGSMRLAKHIDRRTGRGRRDLASALRSTGIEAPRGRQQRKRADAADDRELAQLRAQLRSHPAHGLDNSDDLFRLAERRNRLVRDIAKLDSNIAARTSTLRVTFDRVVGVLTDLGYLRTVDVDGTSTVEVTEPGRVLGRIYSESDLLVSECLREQVWDDLPPHELAAVVAALVFEARRDTYSGVDAMPGSAGLRAALADTVRIWQDLTEVESRHRLTPTREPDTGFSVAVALWASGRSLTEALAAAGDRGSLLSPGDFVRWNRQVVDLLEQVAKSVEPGSRLARTARSAVGSIRRGIVAVELS</sequence>
<comment type="caution">
    <text evidence="8">The sequence shown here is derived from an EMBL/GenBank/DDBJ whole genome shotgun (WGS) entry which is preliminary data.</text>
</comment>
<dbReference type="SMART" id="SM00490">
    <property type="entry name" value="HELICc"/>
    <property type="match status" value="1"/>
</dbReference>
<keyword evidence="2" id="KW-0378">Hydrolase</keyword>
<dbReference type="Pfam" id="PF00270">
    <property type="entry name" value="DEAD"/>
    <property type="match status" value="1"/>
</dbReference>
<dbReference type="InterPro" id="IPR011545">
    <property type="entry name" value="DEAD/DEAH_box_helicase_dom"/>
</dbReference>
<evidence type="ECO:0000256" key="2">
    <source>
        <dbReference type="ARBA" id="ARBA00022801"/>
    </source>
</evidence>
<dbReference type="SMART" id="SM00487">
    <property type="entry name" value="DEXDc"/>
    <property type="match status" value="1"/>
</dbReference>
<dbReference type="GO" id="GO:0003676">
    <property type="term" value="F:nucleic acid binding"/>
    <property type="evidence" value="ECO:0007669"/>
    <property type="project" value="InterPro"/>
</dbReference>
<dbReference type="Proteomes" id="UP000550729">
    <property type="component" value="Unassembled WGS sequence"/>
</dbReference>
<name>A0A848L9L5_9ACTN</name>
<dbReference type="InterPro" id="IPR058621">
    <property type="entry name" value="SH3_HelY"/>
</dbReference>
<feature type="domain" description="Helicase ATP-binding" evidence="6">
    <location>
        <begin position="23"/>
        <end position="181"/>
    </location>
</feature>
<dbReference type="RefSeq" id="WP_170197657.1">
    <property type="nucleotide sequence ID" value="NZ_JABBNB010000053.1"/>
</dbReference>
<dbReference type="InterPro" id="IPR014001">
    <property type="entry name" value="Helicase_ATP-bd"/>
</dbReference>
<dbReference type="InterPro" id="IPR027417">
    <property type="entry name" value="P-loop_NTPase"/>
</dbReference>
<reference evidence="8 9" key="1">
    <citation type="submission" date="2020-04" db="EMBL/GenBank/DDBJ databases">
        <title>Gordonia sp. nov. TBRC 11910.</title>
        <authorList>
            <person name="Suriyachadkun C."/>
        </authorList>
    </citation>
    <scope>NUCLEOTIDE SEQUENCE [LARGE SCALE GENOMIC DNA]</scope>
    <source>
        <strain evidence="8 9">TBRC 11910</strain>
    </source>
</reference>
<feature type="domain" description="Helicase C-terminal" evidence="7">
    <location>
        <begin position="267"/>
        <end position="468"/>
    </location>
</feature>
<dbReference type="PROSITE" id="PS51192">
    <property type="entry name" value="HELICASE_ATP_BIND_1"/>
    <property type="match status" value="1"/>
</dbReference>
<dbReference type="AlphaFoldDB" id="A0A848L9L5"/>
<dbReference type="GO" id="GO:0055087">
    <property type="term" value="C:Ski complex"/>
    <property type="evidence" value="ECO:0007669"/>
    <property type="project" value="TreeGrafter"/>
</dbReference>
<evidence type="ECO:0000259" key="6">
    <source>
        <dbReference type="PROSITE" id="PS51192"/>
    </source>
</evidence>
<dbReference type="InterPro" id="IPR050699">
    <property type="entry name" value="RNA-DNA_Helicase"/>
</dbReference>
<evidence type="ECO:0000256" key="3">
    <source>
        <dbReference type="ARBA" id="ARBA00022806"/>
    </source>
</evidence>
<keyword evidence="9" id="KW-1185">Reference proteome</keyword>
<evidence type="ECO:0000256" key="4">
    <source>
        <dbReference type="ARBA" id="ARBA00022840"/>
    </source>
</evidence>
<dbReference type="PROSITE" id="PS51194">
    <property type="entry name" value="HELICASE_CTER"/>
    <property type="match status" value="1"/>
</dbReference>
<dbReference type="GO" id="GO:0004386">
    <property type="term" value="F:helicase activity"/>
    <property type="evidence" value="ECO:0007669"/>
    <property type="project" value="UniProtKB-KW"/>
</dbReference>
<keyword evidence="1" id="KW-0547">Nucleotide-binding</keyword>
<evidence type="ECO:0000313" key="9">
    <source>
        <dbReference type="Proteomes" id="UP000550729"/>
    </source>
</evidence>
<dbReference type="Pfam" id="PF26090">
    <property type="entry name" value="SH3_HelY"/>
    <property type="match status" value="1"/>
</dbReference>
<proteinExistence type="predicted"/>
<dbReference type="SMART" id="SM01142">
    <property type="entry name" value="DSHCT"/>
    <property type="match status" value="1"/>
</dbReference>
<dbReference type="InterPro" id="IPR012961">
    <property type="entry name" value="Ski2/MTR4_C"/>
</dbReference>
<dbReference type="GO" id="GO:0005524">
    <property type="term" value="F:ATP binding"/>
    <property type="evidence" value="ECO:0007669"/>
    <property type="project" value="UniProtKB-KW"/>
</dbReference>
<organism evidence="8 9">
    <name type="scientific">Gordonia asplenii</name>
    <dbReference type="NCBI Taxonomy" id="2725283"/>
    <lineage>
        <taxon>Bacteria</taxon>
        <taxon>Bacillati</taxon>
        <taxon>Actinomycetota</taxon>
        <taxon>Actinomycetes</taxon>
        <taxon>Mycobacteriales</taxon>
        <taxon>Gordoniaceae</taxon>
        <taxon>Gordonia</taxon>
    </lineage>
</organism>
<dbReference type="Gene3D" id="1.10.3380.30">
    <property type="match status" value="1"/>
</dbReference>
<dbReference type="SUPFAM" id="SSF52540">
    <property type="entry name" value="P-loop containing nucleoside triphosphate hydrolases"/>
    <property type="match status" value="1"/>
</dbReference>
<feature type="region of interest" description="Disordered" evidence="5">
    <location>
        <begin position="660"/>
        <end position="682"/>
    </location>
</feature>
<dbReference type="GO" id="GO:0016787">
    <property type="term" value="F:hydrolase activity"/>
    <property type="evidence" value="ECO:0007669"/>
    <property type="project" value="UniProtKB-KW"/>
</dbReference>
<dbReference type="EMBL" id="JABBNB010000053">
    <property type="protein sequence ID" value="NMO05151.1"/>
    <property type="molecule type" value="Genomic_DNA"/>
</dbReference>
<evidence type="ECO:0000313" key="8">
    <source>
        <dbReference type="EMBL" id="NMO05151.1"/>
    </source>
</evidence>
<gene>
    <name evidence="8" type="ORF">HH308_28435</name>
</gene>
<keyword evidence="3 8" id="KW-0347">Helicase</keyword>
<dbReference type="PANTHER" id="PTHR12131:SF1">
    <property type="entry name" value="ATP-DEPENDENT RNA HELICASE SUPV3L1, MITOCHONDRIAL-RELATED"/>
    <property type="match status" value="1"/>
</dbReference>